<sequence>VEVANLDDKDEVVNSYVDLCFFPLIGRDIDSNNRKIYTLAKVIAKPTSNLRAST</sequence>
<accession>A0A2N1MYV4</accession>
<reference evidence="1 2" key="2">
    <citation type="submission" date="2017-10" db="EMBL/GenBank/DDBJ databases">
        <title>Extensive intraspecific genome diversity in a model arbuscular mycorrhizal fungus.</title>
        <authorList>
            <person name="Chen E.C.H."/>
            <person name="Morin E."/>
            <person name="Baudet D."/>
            <person name="Noel J."/>
            <person name="Ndikumana S."/>
            <person name="Charron P."/>
            <person name="St-Onge C."/>
            <person name="Giorgi J."/>
            <person name="Grigoriev I.V."/>
            <person name="Roux C."/>
            <person name="Martin F.M."/>
            <person name="Corradi N."/>
        </authorList>
    </citation>
    <scope>NUCLEOTIDE SEQUENCE [LARGE SCALE GENOMIC DNA]</scope>
    <source>
        <strain evidence="1 2">C2</strain>
    </source>
</reference>
<gene>
    <name evidence="1" type="ORF">RhiirC2_752924</name>
</gene>
<evidence type="ECO:0000313" key="2">
    <source>
        <dbReference type="Proteomes" id="UP000233469"/>
    </source>
</evidence>
<dbReference type="Proteomes" id="UP000233469">
    <property type="component" value="Unassembled WGS sequence"/>
</dbReference>
<dbReference type="EMBL" id="LLXL01001045">
    <property type="protein sequence ID" value="PKK66804.1"/>
    <property type="molecule type" value="Genomic_DNA"/>
</dbReference>
<dbReference type="AlphaFoldDB" id="A0A2N1MYV4"/>
<comment type="caution">
    <text evidence="1">The sequence shown here is derived from an EMBL/GenBank/DDBJ whole genome shotgun (WGS) entry which is preliminary data.</text>
</comment>
<reference evidence="1 2" key="1">
    <citation type="submission" date="2016-04" db="EMBL/GenBank/DDBJ databases">
        <title>Genome analyses suggest a sexual origin of heterokaryosis in a supposedly ancient asexual fungus.</title>
        <authorList>
            <person name="Ropars J."/>
            <person name="Sedzielewska K."/>
            <person name="Noel J."/>
            <person name="Charron P."/>
            <person name="Farinelli L."/>
            <person name="Marton T."/>
            <person name="Kruger M."/>
            <person name="Pelin A."/>
            <person name="Brachmann A."/>
            <person name="Corradi N."/>
        </authorList>
    </citation>
    <scope>NUCLEOTIDE SEQUENCE [LARGE SCALE GENOMIC DNA]</scope>
    <source>
        <strain evidence="1 2">C2</strain>
    </source>
</reference>
<feature type="non-terminal residue" evidence="1">
    <location>
        <position position="1"/>
    </location>
</feature>
<proteinExistence type="predicted"/>
<name>A0A2N1MYV4_9GLOM</name>
<organism evidence="1 2">
    <name type="scientific">Rhizophagus irregularis</name>
    <dbReference type="NCBI Taxonomy" id="588596"/>
    <lineage>
        <taxon>Eukaryota</taxon>
        <taxon>Fungi</taxon>
        <taxon>Fungi incertae sedis</taxon>
        <taxon>Mucoromycota</taxon>
        <taxon>Glomeromycotina</taxon>
        <taxon>Glomeromycetes</taxon>
        <taxon>Glomerales</taxon>
        <taxon>Glomeraceae</taxon>
        <taxon>Rhizophagus</taxon>
    </lineage>
</organism>
<evidence type="ECO:0000313" key="1">
    <source>
        <dbReference type="EMBL" id="PKK66804.1"/>
    </source>
</evidence>
<protein>
    <submittedName>
        <fullName evidence="1">Uncharacterized protein</fullName>
    </submittedName>
</protein>